<dbReference type="OrthoDB" id="417550at2759"/>
<keyword evidence="2" id="KW-0862">Zinc</keyword>
<evidence type="ECO:0000256" key="4">
    <source>
        <dbReference type="ARBA" id="ARBA00023027"/>
    </source>
</evidence>
<dbReference type="EMBL" id="KL596648">
    <property type="protein sequence ID" value="KER31264.1"/>
    <property type="molecule type" value="Genomic_DNA"/>
</dbReference>
<dbReference type="PANTHER" id="PTHR43880">
    <property type="entry name" value="ALCOHOL DEHYDROGENASE"/>
    <property type="match status" value="1"/>
</dbReference>
<dbReference type="PROSITE" id="PS00059">
    <property type="entry name" value="ADH_ZINC"/>
    <property type="match status" value="1"/>
</dbReference>
<dbReference type="PANTHER" id="PTHR43880:SF12">
    <property type="entry name" value="ALCOHOL DEHYDROGENASE CLASS-3"/>
    <property type="match status" value="1"/>
</dbReference>
<evidence type="ECO:0000259" key="5">
    <source>
        <dbReference type="Pfam" id="PF08240"/>
    </source>
</evidence>
<dbReference type="SUPFAM" id="SSF50129">
    <property type="entry name" value="GroES-like"/>
    <property type="match status" value="1"/>
</dbReference>
<sequence>MSGDAKIIMCKAAVAWSPNQPLSVETVEVSPPKAGEVRIKIYSTGVCHTDAYTLGGLDPEGIFPVILGHEGAGVVESVGPDVTSVIPGDHVIPLYIPQCDTCKFCLSGKTNLCSKISHVRPRDTRVKSGYSSEYDALNAMLRQAKNSDIVVVAGDMNAVTDEVNARICKARAAFANLRHLWRQNGLSLNLKGRVYQATVRAVLSYGCETWPTRAADLGRLQVFDNRCLRTIAGVGWCRQIHKEAVRKRVFGCATGTSIEECVQHQKLLWSGHVLRMPNHRLPKRVLFSMPNPEWCKQRGGQPMTWQRSMKEMTKRLGAFGATRLPGWGPRDPHCAWLETLQDVAANRCQWRSCCQFVSRLPE</sequence>
<dbReference type="GO" id="GO:0005829">
    <property type="term" value="C:cytosol"/>
    <property type="evidence" value="ECO:0007669"/>
    <property type="project" value="TreeGrafter"/>
</dbReference>
<keyword evidence="4" id="KW-0520">NAD</keyword>
<organism evidence="6 7">
    <name type="scientific">Opisthorchis viverrini</name>
    <name type="common">Southeast Asian liver fluke</name>
    <dbReference type="NCBI Taxonomy" id="6198"/>
    <lineage>
        <taxon>Eukaryota</taxon>
        <taxon>Metazoa</taxon>
        <taxon>Spiralia</taxon>
        <taxon>Lophotrochozoa</taxon>
        <taxon>Platyhelminthes</taxon>
        <taxon>Trematoda</taxon>
        <taxon>Digenea</taxon>
        <taxon>Opisthorchiida</taxon>
        <taxon>Opisthorchiata</taxon>
        <taxon>Opisthorchiidae</taxon>
        <taxon>Opisthorchis</taxon>
    </lineage>
</organism>
<dbReference type="InterPro" id="IPR013154">
    <property type="entry name" value="ADH-like_N"/>
</dbReference>
<reference evidence="6 7" key="1">
    <citation type="submission" date="2013-11" db="EMBL/GenBank/DDBJ databases">
        <title>Opisthorchis viverrini - life in the bile duct.</title>
        <authorList>
            <person name="Young N.D."/>
            <person name="Nagarajan N."/>
            <person name="Lin S.J."/>
            <person name="Korhonen P.K."/>
            <person name="Jex A.R."/>
            <person name="Hall R.S."/>
            <person name="Safavi-Hemami H."/>
            <person name="Kaewkong W."/>
            <person name="Bertrand D."/>
            <person name="Gao S."/>
            <person name="Seet Q."/>
            <person name="Wongkham S."/>
            <person name="Teh B.T."/>
            <person name="Wongkham C."/>
            <person name="Intapan P.M."/>
            <person name="Maleewong W."/>
            <person name="Yang X."/>
            <person name="Hu M."/>
            <person name="Wang Z."/>
            <person name="Hofmann A."/>
            <person name="Sternberg P.W."/>
            <person name="Tan P."/>
            <person name="Wang J."/>
            <person name="Gasser R.B."/>
        </authorList>
    </citation>
    <scope>NUCLEOTIDE SEQUENCE [LARGE SCALE GENOMIC DNA]</scope>
</reference>
<dbReference type="GO" id="GO:0051903">
    <property type="term" value="F:S-(hydroxymethyl)glutathione dehydrogenase [NAD(P)+] activity"/>
    <property type="evidence" value="ECO:0007669"/>
    <property type="project" value="TreeGrafter"/>
</dbReference>
<dbReference type="KEGG" id="ovi:T265_02455"/>
<gene>
    <name evidence="6" type="ORF">T265_02455</name>
</gene>
<dbReference type="GO" id="GO:0008270">
    <property type="term" value="F:zinc ion binding"/>
    <property type="evidence" value="ECO:0007669"/>
    <property type="project" value="InterPro"/>
</dbReference>
<dbReference type="STRING" id="6198.A0A075AI99"/>
<dbReference type="InterPro" id="IPR002328">
    <property type="entry name" value="ADH_Zn_CS"/>
</dbReference>
<evidence type="ECO:0000256" key="2">
    <source>
        <dbReference type="ARBA" id="ARBA00022833"/>
    </source>
</evidence>
<dbReference type="GeneID" id="20316643"/>
<dbReference type="Proteomes" id="UP000054324">
    <property type="component" value="Unassembled WGS sequence"/>
</dbReference>
<dbReference type="Pfam" id="PF08240">
    <property type="entry name" value="ADH_N"/>
    <property type="match status" value="1"/>
</dbReference>
<dbReference type="CTD" id="20316643"/>
<feature type="domain" description="Alcohol dehydrogenase-like N-terminal" evidence="5">
    <location>
        <begin position="34"/>
        <end position="134"/>
    </location>
</feature>
<name>A0A075AI99_OPIVI</name>
<dbReference type="AlphaFoldDB" id="A0A075AI99"/>
<dbReference type="InterPro" id="IPR011032">
    <property type="entry name" value="GroES-like_sf"/>
</dbReference>
<dbReference type="Gene3D" id="3.90.180.10">
    <property type="entry name" value="Medium-chain alcohol dehydrogenases, catalytic domain"/>
    <property type="match status" value="1"/>
</dbReference>
<dbReference type="GO" id="GO:0046294">
    <property type="term" value="P:formaldehyde catabolic process"/>
    <property type="evidence" value="ECO:0007669"/>
    <property type="project" value="TreeGrafter"/>
</dbReference>
<accession>A0A075AI99</accession>
<protein>
    <recommendedName>
        <fullName evidence="5">Alcohol dehydrogenase-like N-terminal domain-containing protein</fullName>
    </recommendedName>
</protein>
<evidence type="ECO:0000313" key="6">
    <source>
        <dbReference type="EMBL" id="KER31264.1"/>
    </source>
</evidence>
<evidence type="ECO:0000313" key="7">
    <source>
        <dbReference type="Proteomes" id="UP000054324"/>
    </source>
</evidence>
<keyword evidence="1" id="KW-0479">Metal-binding</keyword>
<keyword evidence="3" id="KW-0560">Oxidoreductase</keyword>
<dbReference type="RefSeq" id="XP_009164968.1">
    <property type="nucleotide sequence ID" value="XM_009166704.1"/>
</dbReference>
<evidence type="ECO:0000256" key="1">
    <source>
        <dbReference type="ARBA" id="ARBA00022723"/>
    </source>
</evidence>
<keyword evidence="7" id="KW-1185">Reference proteome</keyword>
<proteinExistence type="predicted"/>
<evidence type="ECO:0000256" key="3">
    <source>
        <dbReference type="ARBA" id="ARBA00023002"/>
    </source>
</evidence>